<sequence>MVIYKPQTHTSLTPGIFLGNYNSLLDQDFLAGENIKVVINCGESNSFVEFLDLQRPIISSDVIVLNLDPSLSKDLPVYHDIHQRFNKTLQNYLNFFYHHNKNAHYYINSDNQYSVLKLNSPTINGNPLKLFFTINRLLRLITGINTSAGVLCVSHKFNTWNVSNSLLIALSLLLLMDRYGLDFEASCRYLSSVLQANQEMDDASLNLFNRQYYDDVLLVDNLKKFFIENNKIKQSEDPLMTTNTKLKRSRDNVDVMPFQPALKRIA</sequence>
<name>A0A0L0NW25_CANAR</name>
<evidence type="ECO:0000313" key="2">
    <source>
        <dbReference type="Proteomes" id="UP000037122"/>
    </source>
</evidence>
<organism evidence="1 2">
    <name type="scientific">Candidozyma auris</name>
    <name type="common">Yeast</name>
    <name type="synonym">Candida auris</name>
    <dbReference type="NCBI Taxonomy" id="498019"/>
    <lineage>
        <taxon>Eukaryota</taxon>
        <taxon>Fungi</taxon>
        <taxon>Dikarya</taxon>
        <taxon>Ascomycota</taxon>
        <taxon>Saccharomycotina</taxon>
        <taxon>Pichiomycetes</taxon>
        <taxon>Metschnikowiaceae</taxon>
        <taxon>Candidozyma</taxon>
    </lineage>
</organism>
<dbReference type="Proteomes" id="UP000037122">
    <property type="component" value="Unassembled WGS sequence"/>
</dbReference>
<proteinExistence type="predicted"/>
<protein>
    <submittedName>
        <fullName evidence="1">Uncharacterized protein</fullName>
    </submittedName>
</protein>
<evidence type="ECO:0000313" key="1">
    <source>
        <dbReference type="EMBL" id="KND98218.1"/>
    </source>
</evidence>
<accession>A0A0L0NW25</accession>
<dbReference type="AlphaFoldDB" id="A0A0L0NW25"/>
<comment type="caution">
    <text evidence="1">The sequence shown here is derived from an EMBL/GenBank/DDBJ whole genome shotgun (WGS) entry which is preliminary data.</text>
</comment>
<dbReference type="VEuPathDB" id="FungiDB:QG37_04984"/>
<reference evidence="2" key="1">
    <citation type="journal article" date="2015" name="BMC Genomics">
        <title>Draft genome of a commonly misdiagnosed multidrug resistant pathogen Candida auris.</title>
        <authorList>
            <person name="Chatterjee S."/>
            <person name="Alampalli S.V."/>
            <person name="Nageshan R.K."/>
            <person name="Chettiar S.T."/>
            <person name="Joshi S."/>
            <person name="Tatu U.S."/>
        </authorList>
    </citation>
    <scope>NUCLEOTIDE SEQUENCE [LARGE SCALE GENOMIC DNA]</scope>
    <source>
        <strain evidence="2">6684</strain>
    </source>
</reference>
<dbReference type="EMBL" id="LGST01000034">
    <property type="protein sequence ID" value="KND98218.1"/>
    <property type="molecule type" value="Genomic_DNA"/>
</dbReference>
<gene>
    <name evidence="1" type="ORF">QG37_04984</name>
</gene>